<reference evidence="1" key="1">
    <citation type="submission" date="2022-07" db="EMBL/GenBank/DDBJ databases">
        <title>Phylogenomic reconstructions and comparative analyses of Kickxellomycotina fungi.</title>
        <authorList>
            <person name="Reynolds N.K."/>
            <person name="Stajich J.E."/>
            <person name="Barry K."/>
            <person name="Grigoriev I.V."/>
            <person name="Crous P."/>
            <person name="Smith M.E."/>
        </authorList>
    </citation>
    <scope>NUCLEOTIDE SEQUENCE</scope>
    <source>
        <strain evidence="1">CBS 109366</strain>
    </source>
</reference>
<comment type="caution">
    <text evidence="1">The sequence shown here is derived from an EMBL/GenBank/DDBJ whole genome shotgun (WGS) entry which is preliminary data.</text>
</comment>
<protein>
    <submittedName>
        <fullName evidence="1">Vacuolar ATPase assembly integral membrane protein vma21</fullName>
    </submittedName>
</protein>
<organism evidence="1 2">
    <name type="scientific">Coemansia nantahalensis</name>
    <dbReference type="NCBI Taxonomy" id="2789366"/>
    <lineage>
        <taxon>Eukaryota</taxon>
        <taxon>Fungi</taxon>
        <taxon>Fungi incertae sedis</taxon>
        <taxon>Zoopagomycota</taxon>
        <taxon>Kickxellomycotina</taxon>
        <taxon>Kickxellomycetes</taxon>
        <taxon>Kickxellales</taxon>
        <taxon>Kickxellaceae</taxon>
        <taxon>Coemansia</taxon>
    </lineage>
</organism>
<dbReference type="Proteomes" id="UP001140234">
    <property type="component" value="Unassembled WGS sequence"/>
</dbReference>
<keyword evidence="2" id="KW-1185">Reference proteome</keyword>
<accession>A0ACC1JTY2</accession>
<name>A0ACC1JTY2_9FUNG</name>
<evidence type="ECO:0000313" key="1">
    <source>
        <dbReference type="EMBL" id="KAJ2767223.1"/>
    </source>
</evidence>
<proteinExistence type="predicted"/>
<evidence type="ECO:0000313" key="2">
    <source>
        <dbReference type="Proteomes" id="UP001140234"/>
    </source>
</evidence>
<gene>
    <name evidence="1" type="primary">VMA21</name>
    <name evidence="1" type="ORF">IWQ57_004038</name>
</gene>
<dbReference type="EMBL" id="JANBUJ010001478">
    <property type="protein sequence ID" value="KAJ2767223.1"/>
    <property type="molecule type" value="Genomic_DNA"/>
</dbReference>
<sequence length="122" mass="12658">MPRARKSAQAKQPRADGADHAAREASPPRPRLGPREEATGAPRRAQIPGSVVGKLVAFSLLLLVAPILVYFASLNLVFSGSTTPAAIAAAVTANIVLAAYVYAAWIEDQEGGGVPAQKQKTG</sequence>